<sequence length="104" mass="11588">MALFDDVKAALRVTTDDEGINQEINDLISAACSDLIRMGISPDKVKASDENLDPLIKRAILVYCKANFGYDNPDAELFQRSYEMIRQELSLSSAYQAVPVDETL</sequence>
<accession>A0A420VIV7</accession>
<dbReference type="RefSeq" id="WP_120666329.1">
    <property type="nucleotide sequence ID" value="NZ_AZRV01000006.1"/>
</dbReference>
<evidence type="ECO:0000313" key="1">
    <source>
        <dbReference type="EMBL" id="RKO63555.1"/>
    </source>
</evidence>
<dbReference type="Proteomes" id="UP000286235">
    <property type="component" value="Unassembled WGS sequence"/>
</dbReference>
<gene>
    <name evidence="1" type="ORF">Cdeb_02817</name>
</gene>
<evidence type="ECO:0008006" key="3">
    <source>
        <dbReference type="Google" id="ProtNLM"/>
    </source>
</evidence>
<dbReference type="NCBIfam" id="TIGR01560">
    <property type="entry name" value="put_DNA_pack"/>
    <property type="match status" value="1"/>
</dbReference>
<comment type="caution">
    <text evidence="1">The sequence shown here is derived from an EMBL/GenBank/DDBJ whole genome shotgun (WGS) entry which is preliminary data.</text>
</comment>
<dbReference type="EMBL" id="AZRV01000006">
    <property type="protein sequence ID" value="RKO63555.1"/>
    <property type="molecule type" value="Genomic_DNA"/>
</dbReference>
<proteinExistence type="predicted"/>
<reference evidence="1 2" key="1">
    <citation type="submission" date="2013-12" db="EMBL/GenBank/DDBJ databases">
        <title>Genome and proteome characterization of Caldibacillus debilis GB1 derived from a cellulolytic aero-tolerant co-culture.</title>
        <authorList>
            <person name="Wushke S.T."/>
            <person name="Zhang X."/>
            <person name="Fristensky B."/>
            <person name="Wilkins J.A."/>
            <person name="Levin D.B."/>
            <person name="Sparling R."/>
        </authorList>
    </citation>
    <scope>NUCLEOTIDE SEQUENCE [LARGE SCALE GENOMIC DNA]</scope>
    <source>
        <strain evidence="1 2">GB1</strain>
    </source>
</reference>
<dbReference type="InterPro" id="IPR006450">
    <property type="entry name" value="Phage_HK97_gp6-like"/>
</dbReference>
<organism evidence="1 2">
    <name type="scientific">Caldibacillus debilis GB1</name>
    <dbReference type="NCBI Taxonomy" id="1339248"/>
    <lineage>
        <taxon>Bacteria</taxon>
        <taxon>Bacillati</taxon>
        <taxon>Bacillota</taxon>
        <taxon>Bacilli</taxon>
        <taxon>Bacillales</taxon>
        <taxon>Bacillaceae</taxon>
        <taxon>Caldibacillus</taxon>
    </lineage>
</organism>
<evidence type="ECO:0000313" key="2">
    <source>
        <dbReference type="Proteomes" id="UP000286235"/>
    </source>
</evidence>
<dbReference type="Pfam" id="PF24829">
    <property type="entry name" value="Phage_connect_2"/>
    <property type="match status" value="1"/>
</dbReference>
<protein>
    <recommendedName>
        <fullName evidence="3">Phage gp6-like head-tail connector protein</fullName>
    </recommendedName>
</protein>
<dbReference type="CDD" id="cd08054">
    <property type="entry name" value="gp6"/>
    <property type="match status" value="1"/>
</dbReference>
<name>A0A420VIV7_9BACI</name>
<dbReference type="AlphaFoldDB" id="A0A420VIV7"/>
<dbReference type="InterPro" id="IPR056951">
    <property type="entry name" value="Phage_connect_2"/>
</dbReference>
<keyword evidence="2" id="KW-1185">Reference proteome</keyword>